<evidence type="ECO:0000313" key="3">
    <source>
        <dbReference type="Proteomes" id="UP001461163"/>
    </source>
</evidence>
<keyword evidence="1" id="KW-0472">Membrane</keyword>
<dbReference type="Pfam" id="PF14559">
    <property type="entry name" value="TPR_19"/>
    <property type="match status" value="1"/>
</dbReference>
<evidence type="ECO:0000313" key="2">
    <source>
        <dbReference type="EMBL" id="MEM5498606.1"/>
    </source>
</evidence>
<keyword evidence="3" id="KW-1185">Reference proteome</keyword>
<dbReference type="Pfam" id="PF13432">
    <property type="entry name" value="TPR_16"/>
    <property type="match status" value="1"/>
</dbReference>
<keyword evidence="1" id="KW-1133">Transmembrane helix</keyword>
<organism evidence="2 3">
    <name type="scientific">Paraglaciecola mesophila</name>
    <dbReference type="NCBI Taxonomy" id="197222"/>
    <lineage>
        <taxon>Bacteria</taxon>
        <taxon>Pseudomonadati</taxon>
        <taxon>Pseudomonadota</taxon>
        <taxon>Gammaproteobacteria</taxon>
        <taxon>Alteromonadales</taxon>
        <taxon>Alteromonadaceae</taxon>
        <taxon>Paraglaciecola</taxon>
    </lineage>
</organism>
<dbReference type="Proteomes" id="UP001461163">
    <property type="component" value="Unassembled WGS sequence"/>
</dbReference>
<keyword evidence="1" id="KW-0812">Transmembrane</keyword>
<protein>
    <submittedName>
        <fullName evidence="2">Tetratricopeptide repeat protein</fullName>
    </submittedName>
</protein>
<dbReference type="InterPro" id="IPR011990">
    <property type="entry name" value="TPR-like_helical_dom_sf"/>
</dbReference>
<dbReference type="RefSeq" id="WP_342882122.1">
    <property type="nucleotide sequence ID" value="NZ_JBBMQS010000008.1"/>
</dbReference>
<dbReference type="SUPFAM" id="SSF48452">
    <property type="entry name" value="TPR-like"/>
    <property type="match status" value="1"/>
</dbReference>
<evidence type="ECO:0000256" key="1">
    <source>
        <dbReference type="SAM" id="Phobius"/>
    </source>
</evidence>
<feature type="transmembrane region" description="Helical" evidence="1">
    <location>
        <begin position="35"/>
        <end position="58"/>
    </location>
</feature>
<gene>
    <name evidence="2" type="ORF">WNY77_14455</name>
</gene>
<sequence>MSVVNKMLQDLEARQTAPDAVSADYQPPQRSTTRLAWLILLMVIALLFAAVTFMWPAVTGDVSSEDTSSNMINPALRDMAVVVPTEPDTQAKGDMTWLEPPDKANVDLSASSKKQPETYSQVQAVPKINKKPETQVAHLQNVASVEVGPAAVDPQSDMRTPYVAAEKVIPPKASFSKKANRTQNAQAGLKQSINQALRDGKTLIAIEGLQQLLSQEPDNLRIRKKLASLLFAENRMLEAQALLNEGLADSPELHDLRLMLARLLAQQNQQAKALTLLLEVSPSLVLHSDYYAYRGALAQQTEHYAQAQQDYQRLVNAEPLKAKWWLGLGIAQDSAGENKQALISYQKADDEQQLSPQVITFVRQRLKELVGIE</sequence>
<comment type="caution">
    <text evidence="2">The sequence shown here is derived from an EMBL/GenBank/DDBJ whole genome shotgun (WGS) entry which is preliminary data.</text>
</comment>
<proteinExistence type="predicted"/>
<dbReference type="EMBL" id="JBBMQS010000008">
    <property type="protein sequence ID" value="MEM5498606.1"/>
    <property type="molecule type" value="Genomic_DNA"/>
</dbReference>
<accession>A0ABU9SYQ4</accession>
<dbReference type="Gene3D" id="1.25.40.10">
    <property type="entry name" value="Tetratricopeptide repeat domain"/>
    <property type="match status" value="2"/>
</dbReference>
<name>A0ABU9SYQ4_9ALTE</name>
<reference evidence="2 3" key="1">
    <citation type="submission" date="2024-03" db="EMBL/GenBank/DDBJ databases">
        <title>Community enrichment and isolation of bacterial strains for fucoidan degradation.</title>
        <authorList>
            <person name="Sichert A."/>
        </authorList>
    </citation>
    <scope>NUCLEOTIDE SEQUENCE [LARGE SCALE GENOMIC DNA]</scope>
    <source>
        <strain evidence="2 3">AS12</strain>
    </source>
</reference>